<dbReference type="Proteomes" id="UP000717996">
    <property type="component" value="Unassembled WGS sequence"/>
</dbReference>
<dbReference type="EMBL" id="JAANIT010003532">
    <property type="protein sequence ID" value="KAG1533940.1"/>
    <property type="molecule type" value="Genomic_DNA"/>
</dbReference>
<sequence>MNKHSLPPISTLLKETPRIIIQQPDSPTDSLHFYHSPLLSPIDSYASSITRSPSPVSPISLPPLQGDDPPRPLKQVHASTIKPQYVWNARHSHSPTIPTPSDSYFEQPDVPEAPEVPEEDLEPALPPFTQIILSETGQAILKRRRGRPPNMKPYDGKNWTFLTPTVWDVNHQQTQAVTGEVEEDVMHGTMAAFTSSSMDMVLQMPRKKRGRKPKSHIQGHSCFVWKDVPSKRTKKI</sequence>
<feature type="compositionally biased region" description="Low complexity" evidence="1">
    <location>
        <begin position="52"/>
        <end position="64"/>
    </location>
</feature>
<evidence type="ECO:0000256" key="1">
    <source>
        <dbReference type="SAM" id="MobiDB-lite"/>
    </source>
</evidence>
<evidence type="ECO:0000313" key="2">
    <source>
        <dbReference type="EMBL" id="KAG1533940.1"/>
    </source>
</evidence>
<feature type="compositionally biased region" description="Polar residues" evidence="1">
    <location>
        <begin position="94"/>
        <end position="104"/>
    </location>
</feature>
<comment type="caution">
    <text evidence="2">The sequence shown here is derived from an EMBL/GenBank/DDBJ whole genome shotgun (WGS) entry which is preliminary data.</text>
</comment>
<feature type="region of interest" description="Disordered" evidence="1">
    <location>
        <begin position="93"/>
        <end position="119"/>
    </location>
</feature>
<proteinExistence type="predicted"/>
<protein>
    <submittedName>
        <fullName evidence="2">Uncharacterized protein</fullName>
    </submittedName>
</protein>
<dbReference type="AlphaFoldDB" id="A0A9P6XWA4"/>
<evidence type="ECO:0000313" key="3">
    <source>
        <dbReference type="Proteomes" id="UP000717996"/>
    </source>
</evidence>
<gene>
    <name evidence="2" type="ORF">G6F51_012364</name>
</gene>
<reference evidence="2" key="1">
    <citation type="journal article" date="2020" name="Microb. Genom.">
        <title>Genetic diversity of clinical and environmental Mucorales isolates obtained from an investigation of mucormycosis cases among solid organ transplant recipients.</title>
        <authorList>
            <person name="Nguyen M.H."/>
            <person name="Kaul D."/>
            <person name="Muto C."/>
            <person name="Cheng S.J."/>
            <person name="Richter R.A."/>
            <person name="Bruno V.M."/>
            <person name="Liu G."/>
            <person name="Beyhan S."/>
            <person name="Sundermann A.J."/>
            <person name="Mounaud S."/>
            <person name="Pasculle A.W."/>
            <person name="Nierman W.C."/>
            <person name="Driscoll E."/>
            <person name="Cumbie R."/>
            <person name="Clancy C.J."/>
            <person name="Dupont C.L."/>
        </authorList>
    </citation>
    <scope>NUCLEOTIDE SEQUENCE</scope>
    <source>
        <strain evidence="2">GL16</strain>
    </source>
</reference>
<dbReference type="OrthoDB" id="2417670at2759"/>
<feature type="region of interest" description="Disordered" evidence="1">
    <location>
        <begin position="49"/>
        <end position="69"/>
    </location>
</feature>
<name>A0A9P6XWA4_RHIOR</name>
<dbReference type="OMA" id="FVWKDIS"/>
<organism evidence="2 3">
    <name type="scientific">Rhizopus oryzae</name>
    <name type="common">Mucormycosis agent</name>
    <name type="synonym">Rhizopus arrhizus var. delemar</name>
    <dbReference type="NCBI Taxonomy" id="64495"/>
    <lineage>
        <taxon>Eukaryota</taxon>
        <taxon>Fungi</taxon>
        <taxon>Fungi incertae sedis</taxon>
        <taxon>Mucoromycota</taxon>
        <taxon>Mucoromycotina</taxon>
        <taxon>Mucoromycetes</taxon>
        <taxon>Mucorales</taxon>
        <taxon>Mucorineae</taxon>
        <taxon>Rhizopodaceae</taxon>
        <taxon>Rhizopus</taxon>
    </lineage>
</organism>
<accession>A0A9P6XWA4</accession>